<feature type="region of interest" description="Disordered" evidence="1">
    <location>
        <begin position="1"/>
        <end position="25"/>
    </location>
</feature>
<accession>A0ABN2SZZ5</accession>
<dbReference type="EMBL" id="BAAAQM010000052">
    <property type="protein sequence ID" value="GAA1994616.1"/>
    <property type="molecule type" value="Genomic_DNA"/>
</dbReference>
<feature type="region of interest" description="Disordered" evidence="1">
    <location>
        <begin position="70"/>
        <end position="95"/>
    </location>
</feature>
<evidence type="ECO:0000256" key="1">
    <source>
        <dbReference type="SAM" id="MobiDB-lite"/>
    </source>
</evidence>
<dbReference type="Proteomes" id="UP001499854">
    <property type="component" value="Unassembled WGS sequence"/>
</dbReference>
<evidence type="ECO:0000259" key="2">
    <source>
        <dbReference type="Pfam" id="PF14016"/>
    </source>
</evidence>
<comment type="caution">
    <text evidence="3">The sequence shown here is derived from an EMBL/GenBank/DDBJ whole genome shotgun (WGS) entry which is preliminary data.</text>
</comment>
<feature type="domain" description="DUF4232" evidence="2">
    <location>
        <begin position="17"/>
        <end position="156"/>
    </location>
</feature>
<evidence type="ECO:0000313" key="4">
    <source>
        <dbReference type="Proteomes" id="UP001499854"/>
    </source>
</evidence>
<reference evidence="3 4" key="1">
    <citation type="journal article" date="2019" name="Int. J. Syst. Evol. Microbiol.">
        <title>The Global Catalogue of Microorganisms (GCM) 10K type strain sequencing project: providing services to taxonomists for standard genome sequencing and annotation.</title>
        <authorList>
            <consortium name="The Broad Institute Genomics Platform"/>
            <consortium name="The Broad Institute Genome Sequencing Center for Infectious Disease"/>
            <person name="Wu L."/>
            <person name="Ma J."/>
        </authorList>
    </citation>
    <scope>NUCLEOTIDE SEQUENCE [LARGE SCALE GENOMIC DNA]</scope>
    <source>
        <strain evidence="3 4">JCM 16013</strain>
    </source>
</reference>
<evidence type="ECO:0000313" key="3">
    <source>
        <dbReference type="EMBL" id="GAA1994616.1"/>
    </source>
</evidence>
<proteinExistence type="predicted"/>
<dbReference type="Pfam" id="PF14016">
    <property type="entry name" value="DUF4232"/>
    <property type="match status" value="1"/>
</dbReference>
<sequence length="167" mass="16793">MPGATGTSGTPATPPSCQMNQLSVTEGHGGAASGLEVVPLLFRNTGTTTCRLQGYPELAAADSSGKQIFSARQTPRGPAGGLAAGDSTPPAVDLKPGQTASALWEWEAPATSKNLSCAAIGSVRQVQISLPASPGQTTLSWNISGSCSDDLQVNPFVPGTTGRQGGN</sequence>
<keyword evidence="4" id="KW-1185">Reference proteome</keyword>
<protein>
    <recommendedName>
        <fullName evidence="2">DUF4232 domain-containing protein</fullName>
    </recommendedName>
</protein>
<name>A0ABN2SZZ5_9ACTN</name>
<organism evidence="3 4">
    <name type="scientific">Catenulispora subtropica</name>
    <dbReference type="NCBI Taxonomy" id="450798"/>
    <lineage>
        <taxon>Bacteria</taxon>
        <taxon>Bacillati</taxon>
        <taxon>Actinomycetota</taxon>
        <taxon>Actinomycetes</taxon>
        <taxon>Catenulisporales</taxon>
        <taxon>Catenulisporaceae</taxon>
        <taxon>Catenulispora</taxon>
    </lineage>
</organism>
<feature type="compositionally biased region" description="Low complexity" evidence="1">
    <location>
        <begin position="1"/>
        <end position="11"/>
    </location>
</feature>
<dbReference type="InterPro" id="IPR025326">
    <property type="entry name" value="DUF4232"/>
</dbReference>
<gene>
    <name evidence="3" type="ORF">GCM10009838_68680</name>
</gene>